<organism evidence="2 3">
    <name type="scientific">Durusdinium trenchii</name>
    <dbReference type="NCBI Taxonomy" id="1381693"/>
    <lineage>
        <taxon>Eukaryota</taxon>
        <taxon>Sar</taxon>
        <taxon>Alveolata</taxon>
        <taxon>Dinophyceae</taxon>
        <taxon>Suessiales</taxon>
        <taxon>Symbiodiniaceae</taxon>
        <taxon>Durusdinium</taxon>
    </lineage>
</organism>
<dbReference type="Proteomes" id="UP001642464">
    <property type="component" value="Unassembled WGS sequence"/>
</dbReference>
<sequence>MSEEEAQGAGSNGGTNGNTTTNGQPIPKIEPRVFVKDEISGKLAVFRDSRPVKSVEHPAPRTGLLVNGIDFQKVNHLDPTKLKTKDGVKLRVQALGRPWSQLKEEMNLQLFEKANFQTPQDGKAEVKDLRDYIMVKHSTRTMEDHKKIIMGSHGSLTNDCNYINHEVEALKTEEGDHGRWDKE</sequence>
<dbReference type="EMBL" id="CAXAMM010001337">
    <property type="protein sequence ID" value="CAK8991605.1"/>
    <property type="molecule type" value="Genomic_DNA"/>
</dbReference>
<accession>A0ABP0HN92</accession>
<name>A0ABP0HN92_9DINO</name>
<protein>
    <submittedName>
        <fullName evidence="2">CCHC-type domain-containing protein</fullName>
    </submittedName>
</protein>
<gene>
    <name evidence="2" type="ORF">SCF082_LOCUS2738</name>
</gene>
<proteinExistence type="predicted"/>
<evidence type="ECO:0000256" key="1">
    <source>
        <dbReference type="SAM" id="MobiDB-lite"/>
    </source>
</evidence>
<feature type="region of interest" description="Disordered" evidence="1">
    <location>
        <begin position="1"/>
        <end position="31"/>
    </location>
</feature>
<evidence type="ECO:0000313" key="3">
    <source>
        <dbReference type="Proteomes" id="UP001642464"/>
    </source>
</evidence>
<keyword evidence="3" id="KW-1185">Reference proteome</keyword>
<evidence type="ECO:0000313" key="2">
    <source>
        <dbReference type="EMBL" id="CAK8991605.1"/>
    </source>
</evidence>
<comment type="caution">
    <text evidence="2">The sequence shown here is derived from an EMBL/GenBank/DDBJ whole genome shotgun (WGS) entry which is preliminary data.</text>
</comment>
<reference evidence="2 3" key="1">
    <citation type="submission" date="2024-02" db="EMBL/GenBank/DDBJ databases">
        <authorList>
            <person name="Chen Y."/>
            <person name="Shah S."/>
            <person name="Dougan E. K."/>
            <person name="Thang M."/>
            <person name="Chan C."/>
        </authorList>
    </citation>
    <scope>NUCLEOTIDE SEQUENCE [LARGE SCALE GENOMIC DNA]</scope>
</reference>